<accession>A0ACB8R029</accession>
<name>A0ACB8R029_9AGAM</name>
<sequence length="129" mass="14265">MFFASKQTHSGTSSNISSDLFKVSVSLWVTSRRDAPDFGTAYSSIVACSIRDGKPEKTLAKVGPAAKYHEQWRIPDTLQLGQQREDGTIGECGPDHFRSGDFVKVLVQFGVERKIHPTLGDVNVRLQLN</sequence>
<gene>
    <name evidence="1" type="ORF">K488DRAFT_81430</name>
</gene>
<reference evidence="1" key="1">
    <citation type="submission" date="2021-02" db="EMBL/GenBank/DDBJ databases">
        <authorList>
            <consortium name="DOE Joint Genome Institute"/>
            <person name="Ahrendt S."/>
            <person name="Looney B.P."/>
            <person name="Miyauchi S."/>
            <person name="Morin E."/>
            <person name="Drula E."/>
            <person name="Courty P.E."/>
            <person name="Chicoki N."/>
            <person name="Fauchery L."/>
            <person name="Kohler A."/>
            <person name="Kuo A."/>
            <person name="Labutti K."/>
            <person name="Pangilinan J."/>
            <person name="Lipzen A."/>
            <person name="Riley R."/>
            <person name="Andreopoulos W."/>
            <person name="He G."/>
            <person name="Johnson J."/>
            <person name="Barry K.W."/>
            <person name="Grigoriev I.V."/>
            <person name="Nagy L."/>
            <person name="Hibbett D."/>
            <person name="Henrissat B."/>
            <person name="Matheny P.B."/>
            <person name="Labbe J."/>
            <person name="Martin F."/>
        </authorList>
    </citation>
    <scope>NUCLEOTIDE SEQUENCE</scope>
    <source>
        <strain evidence="1">EC-137</strain>
    </source>
</reference>
<keyword evidence="2" id="KW-1185">Reference proteome</keyword>
<dbReference type="EMBL" id="MU273465">
    <property type="protein sequence ID" value="KAI0037207.1"/>
    <property type="molecule type" value="Genomic_DNA"/>
</dbReference>
<evidence type="ECO:0000313" key="2">
    <source>
        <dbReference type="Proteomes" id="UP000814128"/>
    </source>
</evidence>
<proteinExistence type="predicted"/>
<dbReference type="Proteomes" id="UP000814128">
    <property type="component" value="Unassembled WGS sequence"/>
</dbReference>
<protein>
    <submittedName>
        <fullName evidence="1">Uncharacterized protein</fullName>
    </submittedName>
</protein>
<organism evidence="1 2">
    <name type="scientific">Vararia minispora EC-137</name>
    <dbReference type="NCBI Taxonomy" id="1314806"/>
    <lineage>
        <taxon>Eukaryota</taxon>
        <taxon>Fungi</taxon>
        <taxon>Dikarya</taxon>
        <taxon>Basidiomycota</taxon>
        <taxon>Agaricomycotina</taxon>
        <taxon>Agaricomycetes</taxon>
        <taxon>Russulales</taxon>
        <taxon>Lachnocladiaceae</taxon>
        <taxon>Vararia</taxon>
    </lineage>
</organism>
<reference evidence="1" key="2">
    <citation type="journal article" date="2022" name="New Phytol.">
        <title>Evolutionary transition to the ectomycorrhizal habit in the genomes of a hyperdiverse lineage of mushroom-forming fungi.</title>
        <authorList>
            <person name="Looney B."/>
            <person name="Miyauchi S."/>
            <person name="Morin E."/>
            <person name="Drula E."/>
            <person name="Courty P.E."/>
            <person name="Kohler A."/>
            <person name="Kuo A."/>
            <person name="LaButti K."/>
            <person name="Pangilinan J."/>
            <person name="Lipzen A."/>
            <person name="Riley R."/>
            <person name="Andreopoulos W."/>
            <person name="He G."/>
            <person name="Johnson J."/>
            <person name="Nolan M."/>
            <person name="Tritt A."/>
            <person name="Barry K.W."/>
            <person name="Grigoriev I.V."/>
            <person name="Nagy L.G."/>
            <person name="Hibbett D."/>
            <person name="Henrissat B."/>
            <person name="Matheny P.B."/>
            <person name="Labbe J."/>
            <person name="Martin F.M."/>
        </authorList>
    </citation>
    <scope>NUCLEOTIDE SEQUENCE</scope>
    <source>
        <strain evidence="1">EC-137</strain>
    </source>
</reference>
<comment type="caution">
    <text evidence="1">The sequence shown here is derived from an EMBL/GenBank/DDBJ whole genome shotgun (WGS) entry which is preliminary data.</text>
</comment>
<evidence type="ECO:0000313" key="1">
    <source>
        <dbReference type="EMBL" id="KAI0037207.1"/>
    </source>
</evidence>